<evidence type="ECO:0000256" key="10">
    <source>
        <dbReference type="SAM" id="MobiDB-lite"/>
    </source>
</evidence>
<dbReference type="InterPro" id="IPR039910">
    <property type="entry name" value="D15-like"/>
</dbReference>
<sequence length="861" mass="96147">MLLNFFSPVRSKAASPPNDPFRQPPALQARSLTDEMMTRQPSRRLLALALASALAGPAWAQTTDLPASSAVLSPDSFVASDIRIDGLQRISAGTVLTYMPIERGDTVTQTGVGDAIRALYKTGFFQDVRLDRQGDILVVTVVERPAINKLTVTGNKDIKTEQLMVGLKDIGLTEGDTFDRLSLDRVTQELVKQYNNRGKYNVEINPTVSPLDRNRVDVTIAIKEGKAAKIRHVNLIGTEKFQNEDITKSWESREHNWMSWYRRDDQYSKEKLSGDMEKLNSWYLDRGYVDFNLDSTQVAISPDKRDMFVTASITEGEQYKVSEVKVTGDTVLPQENVERMVIVKPGQIFSRRLLEMTSDSITATLGNVGYAFAQVNPIPQVDREKRTVSINFQVVPGPRVNVRRIMFKGNARTSDEVMRREMRQFEGAWYSQAAIDRSKIRLQRLGYFETVEVETPAVPGTNDLVDVVYTVKETTSGSFVFGLGYSQLSGMTTSVQLSQNNFLGSGNRVSVEAQRSDYLQRYSFSFLNPFFTDEGMSLGYNLWWREYDYSDFNVASYSTTSAAAQTVLGLPITESDTVSLLFGIDSNEVLTYPGSTPQSIIDYIDAIGQRTFHAWRAELGWARDTRNDYFMPTAGTYQRVSAELTLPGSTAEYYKLNYEFSKYWPISSWLVLNTRADIGYGDSWGSDSVRYICQAQPGQPQIPGQPPIEPTPVDGNVCGSGAVLSRTLVATGLPFFENFYAGGVRSVRGFSDNTLGPRSEPSYYYYRGQPLGGSLKTVGSFELYFPRLFDSNAARISAFLDFGNVFDGYDNFDAGELRASAGVALLWRAPVGPISISYAFPLKKKEGDEIERLQFTFGGGF</sequence>
<dbReference type="FunFam" id="3.10.20.310:FF:000002">
    <property type="entry name" value="Outer membrane protein assembly factor BamA"/>
    <property type="match status" value="1"/>
</dbReference>
<keyword evidence="6 8" id="KW-0472">Membrane</keyword>
<dbReference type="Pfam" id="PF01103">
    <property type="entry name" value="Omp85"/>
    <property type="match status" value="1"/>
</dbReference>
<protein>
    <recommendedName>
        <fullName evidence="8 9">Outer membrane protein assembly factor BamA</fullName>
    </recommendedName>
</protein>
<evidence type="ECO:0000256" key="2">
    <source>
        <dbReference type="ARBA" id="ARBA00022452"/>
    </source>
</evidence>
<comment type="similarity">
    <text evidence="8">Belongs to the BamA family.</text>
</comment>
<dbReference type="FunFam" id="3.10.20.310:FF:000015">
    <property type="entry name" value="Outer membrane protein assembly factor BamA"/>
    <property type="match status" value="1"/>
</dbReference>
<evidence type="ECO:0000256" key="6">
    <source>
        <dbReference type="ARBA" id="ARBA00023136"/>
    </source>
</evidence>
<dbReference type="InterPro" id="IPR000184">
    <property type="entry name" value="Bac_surfAg_D15"/>
</dbReference>
<comment type="function">
    <text evidence="8">Part of the outer membrane protein assembly complex, which is involved in assembly and insertion of beta-barrel proteins into the outer membrane.</text>
</comment>
<dbReference type="STRING" id="428993.SAMN06296058_0594"/>
<feature type="domain" description="POTRA" evidence="11">
    <location>
        <begin position="400"/>
        <end position="474"/>
    </location>
</feature>
<evidence type="ECO:0000313" key="12">
    <source>
        <dbReference type="EMBL" id="SKC47505.1"/>
    </source>
</evidence>
<dbReference type="NCBIfam" id="TIGR03303">
    <property type="entry name" value="OM_YaeT"/>
    <property type="match status" value="1"/>
</dbReference>
<dbReference type="Gene3D" id="3.10.20.310">
    <property type="entry name" value="membrane protein fhac"/>
    <property type="match status" value="5"/>
</dbReference>
<dbReference type="AlphaFoldDB" id="A0A1T5J7V9"/>
<accession>A0A1T5J7V9</accession>
<evidence type="ECO:0000256" key="3">
    <source>
        <dbReference type="ARBA" id="ARBA00022692"/>
    </source>
</evidence>
<comment type="subcellular location">
    <subcellularLocation>
        <location evidence="8">Cell outer membrane</location>
    </subcellularLocation>
    <subcellularLocation>
        <location evidence="1">Membrane</location>
    </subcellularLocation>
</comment>
<gene>
    <name evidence="8" type="primary">bamA</name>
    <name evidence="12" type="ORF">SAMN06296058_0594</name>
</gene>
<name>A0A1T5J7V9_9GAMM</name>
<evidence type="ECO:0000256" key="5">
    <source>
        <dbReference type="ARBA" id="ARBA00022737"/>
    </source>
</evidence>
<dbReference type="PIRSF" id="PIRSF006076">
    <property type="entry name" value="OM_assembly_OMP85"/>
    <property type="match status" value="1"/>
</dbReference>
<feature type="domain" description="POTRA" evidence="11">
    <location>
        <begin position="77"/>
        <end position="144"/>
    </location>
</feature>
<dbReference type="GO" id="GO:0009279">
    <property type="term" value="C:cell outer membrane"/>
    <property type="evidence" value="ECO:0007669"/>
    <property type="project" value="UniProtKB-SubCell"/>
</dbReference>
<dbReference type="InterPro" id="IPR023707">
    <property type="entry name" value="OM_assembly_BamA"/>
</dbReference>
<evidence type="ECO:0000256" key="9">
    <source>
        <dbReference type="NCBIfam" id="TIGR03303"/>
    </source>
</evidence>
<dbReference type="GO" id="GO:0051205">
    <property type="term" value="P:protein insertion into membrane"/>
    <property type="evidence" value="ECO:0007669"/>
    <property type="project" value="UniProtKB-UniRule"/>
</dbReference>
<reference evidence="12 13" key="1">
    <citation type="submission" date="2017-02" db="EMBL/GenBank/DDBJ databases">
        <authorList>
            <person name="Peterson S.W."/>
        </authorList>
    </citation>
    <scope>NUCLEOTIDE SEQUENCE [LARGE SCALE GENOMIC DNA]</scope>
    <source>
        <strain evidence="12 13">P15</strain>
    </source>
</reference>
<dbReference type="InterPro" id="IPR010827">
    <property type="entry name" value="BamA/TamA_POTRA"/>
</dbReference>
<dbReference type="FunFam" id="3.10.20.310:FF:000003">
    <property type="entry name" value="Outer membrane protein assembly factor BamA"/>
    <property type="match status" value="1"/>
</dbReference>
<dbReference type="Gene3D" id="2.40.160.50">
    <property type="entry name" value="membrane protein fhac: a member of the omp85/tpsb transporter family"/>
    <property type="match status" value="1"/>
</dbReference>
<comment type="subunit">
    <text evidence="8">Part of the Bam complex.</text>
</comment>
<dbReference type="Pfam" id="PF07244">
    <property type="entry name" value="POTRA"/>
    <property type="match status" value="4"/>
</dbReference>
<keyword evidence="7 8" id="KW-0998">Cell outer membrane</keyword>
<evidence type="ECO:0000313" key="13">
    <source>
        <dbReference type="Proteomes" id="UP000190341"/>
    </source>
</evidence>
<keyword evidence="3 8" id="KW-0812">Transmembrane</keyword>
<dbReference type="PANTHER" id="PTHR12815:SF23">
    <property type="entry name" value="OUTER MEMBRANE PROTEIN ASSEMBLY FACTOR BAMA"/>
    <property type="match status" value="1"/>
</dbReference>
<evidence type="ECO:0000256" key="4">
    <source>
        <dbReference type="ARBA" id="ARBA00022729"/>
    </source>
</evidence>
<keyword evidence="2 8" id="KW-1134">Transmembrane beta strand</keyword>
<evidence type="ECO:0000256" key="8">
    <source>
        <dbReference type="HAMAP-Rule" id="MF_01430"/>
    </source>
</evidence>
<dbReference type="PANTHER" id="PTHR12815">
    <property type="entry name" value="SORTING AND ASSEMBLY MACHINERY SAMM50 PROTEIN FAMILY MEMBER"/>
    <property type="match status" value="1"/>
</dbReference>
<proteinExistence type="inferred from homology"/>
<keyword evidence="4 8" id="KW-0732">Signal</keyword>
<dbReference type="PROSITE" id="PS51779">
    <property type="entry name" value="POTRA"/>
    <property type="match status" value="4"/>
</dbReference>
<evidence type="ECO:0000256" key="7">
    <source>
        <dbReference type="ARBA" id="ARBA00023237"/>
    </source>
</evidence>
<dbReference type="HAMAP" id="MF_01430">
    <property type="entry name" value="OM_assembly_BamA"/>
    <property type="match status" value="1"/>
</dbReference>
<dbReference type="InterPro" id="IPR034746">
    <property type="entry name" value="POTRA"/>
</dbReference>
<dbReference type="GO" id="GO:0043165">
    <property type="term" value="P:Gram-negative-bacterium-type cell outer membrane assembly"/>
    <property type="evidence" value="ECO:0007669"/>
    <property type="project" value="UniProtKB-UniRule"/>
</dbReference>
<evidence type="ECO:0000256" key="1">
    <source>
        <dbReference type="ARBA" id="ARBA00004370"/>
    </source>
</evidence>
<evidence type="ECO:0000259" key="11">
    <source>
        <dbReference type="PROSITE" id="PS51779"/>
    </source>
</evidence>
<organism evidence="12 13">
    <name type="scientific">Pseudoxanthomonas indica</name>
    <dbReference type="NCBI Taxonomy" id="428993"/>
    <lineage>
        <taxon>Bacteria</taxon>
        <taxon>Pseudomonadati</taxon>
        <taxon>Pseudomonadota</taxon>
        <taxon>Gammaproteobacteria</taxon>
        <taxon>Lysobacterales</taxon>
        <taxon>Lysobacteraceae</taxon>
        <taxon>Pseudoxanthomonas</taxon>
    </lineage>
</organism>
<feature type="domain" description="POTRA" evidence="11">
    <location>
        <begin position="319"/>
        <end position="397"/>
    </location>
</feature>
<dbReference type="EMBL" id="FUZV01000001">
    <property type="protein sequence ID" value="SKC47505.1"/>
    <property type="molecule type" value="Genomic_DNA"/>
</dbReference>
<dbReference type="FunFam" id="3.10.20.310:FF:000001">
    <property type="entry name" value="Outer membrane protein assembly factor BamA"/>
    <property type="match status" value="1"/>
</dbReference>
<feature type="domain" description="POTRA" evidence="11">
    <location>
        <begin position="145"/>
        <end position="225"/>
    </location>
</feature>
<feature type="region of interest" description="Disordered" evidence="10">
    <location>
        <begin position="1"/>
        <end position="32"/>
    </location>
</feature>
<keyword evidence="5 8" id="KW-0677">Repeat</keyword>
<keyword evidence="13" id="KW-1185">Reference proteome</keyword>
<dbReference type="Proteomes" id="UP000190341">
    <property type="component" value="Unassembled WGS sequence"/>
</dbReference>